<evidence type="ECO:0000313" key="1">
    <source>
        <dbReference type="EMBL" id="QJX79922.1"/>
    </source>
</evidence>
<protein>
    <submittedName>
        <fullName evidence="1">Uncharacterized protein</fullName>
    </submittedName>
</protein>
<organism evidence="1 2">
    <name type="scientific">Priestia megaterium</name>
    <name type="common">Bacillus megaterium</name>
    <dbReference type="NCBI Taxonomy" id="1404"/>
    <lineage>
        <taxon>Bacteria</taxon>
        <taxon>Bacillati</taxon>
        <taxon>Bacillota</taxon>
        <taxon>Bacilli</taxon>
        <taxon>Bacillales</taxon>
        <taxon>Bacillaceae</taxon>
        <taxon>Priestia</taxon>
    </lineage>
</organism>
<keyword evidence="1" id="KW-0614">Plasmid</keyword>
<reference evidence="1 2" key="1">
    <citation type="submission" date="2019-10" db="EMBL/GenBank/DDBJ databases">
        <title>Complete genome sequences for adaption low water activity.</title>
        <authorList>
            <person name="Zhao L."/>
            <person name="Zhong J."/>
        </authorList>
    </citation>
    <scope>NUCLEOTIDE SEQUENCE [LARGE SCALE GENOMIC DNA]</scope>
    <source>
        <strain evidence="1 2">FDU301</strain>
        <plasmid evidence="2">pfdu301a</plasmid>
    </source>
</reference>
<evidence type="ECO:0000313" key="2">
    <source>
        <dbReference type="Proteomes" id="UP000501076"/>
    </source>
</evidence>
<gene>
    <name evidence="1" type="ORF">FDZ14_27870</name>
</gene>
<proteinExistence type="predicted"/>
<dbReference type="RefSeq" id="WP_171777904.1">
    <property type="nucleotide sequence ID" value="NZ_CP045273.1"/>
</dbReference>
<name>A0A6M6DYS4_PRIMG</name>
<dbReference type="AlphaFoldDB" id="A0A6M6DYS4"/>
<dbReference type="EMBL" id="CP045273">
    <property type="protein sequence ID" value="QJX79922.1"/>
    <property type="molecule type" value="Genomic_DNA"/>
</dbReference>
<sequence>MYSDNIEFQQYQEKIHKQQHIGKVEGYFEMLKANKKKVTDKKIGLRISEVDYESLNDAEVSFKNRRELKIPETLNSLELDELKSQATENIMKLDNNKLLQKLMLLKG</sequence>
<dbReference type="Proteomes" id="UP000501076">
    <property type="component" value="Plasmid pFDU301A"/>
</dbReference>
<accession>A0A6M6DYS4</accession>
<geneLocation type="plasmid" evidence="2">
    <name>pfdu301a</name>
</geneLocation>